<gene>
    <name evidence="2" type="ORF">BS411_16505</name>
</gene>
<keyword evidence="1" id="KW-1133">Transmembrane helix</keyword>
<keyword evidence="1" id="KW-0812">Transmembrane</keyword>
<feature type="transmembrane region" description="Helical" evidence="1">
    <location>
        <begin position="51"/>
        <end position="74"/>
    </location>
</feature>
<keyword evidence="1" id="KW-0472">Membrane</keyword>
<evidence type="ECO:0000313" key="2">
    <source>
        <dbReference type="EMBL" id="PUX19296.1"/>
    </source>
</evidence>
<feature type="transmembrane region" description="Helical" evidence="1">
    <location>
        <begin position="392"/>
        <end position="411"/>
    </location>
</feature>
<sequence length="458" mass="52279">MKWWLFPKQVDPEQDKFPDFSVFIIFISVIGICTFFRAITWPANKHVDMEFAVQAIIMPLALLVTLLELFLLVLNGFRHYAETRLLIAATQEYKLQTYARRHLILAGWSALTPLEEPALNMLRLEGEFPLVPKTPLKIPLADEFDYTRNEQFFCRLLEPMVDKLNHPGYRHVEAVVWVKGGDESCIDELRRTLARLDVTVEKISFLSECPDYALINEWLDKAGYLNVVRLLICVDLHGEGDESKSMENATALLLSNGNASMEGEKPVYLYQPMIGMNDVETAMPVYLQMEPVSKPKILWYTGLSKVQKYPLMQALDEQKQASERLCLEDSLGVASRGYRWLALALASDAVKYAQGDQFVAMSEKNQFAITALSSRLTCLPEEPRERYYSLPYNNGGTAGIMCSIFILLVLSETIQTEMSSLGWYLLLMVLLPLVIFIGLGVFVTYFMENKAREHMWGY</sequence>
<evidence type="ECO:0000256" key="1">
    <source>
        <dbReference type="SAM" id="Phobius"/>
    </source>
</evidence>
<feature type="transmembrane region" description="Helical" evidence="1">
    <location>
        <begin position="20"/>
        <end position="39"/>
    </location>
</feature>
<proteinExistence type="predicted"/>
<reference evidence="2" key="1">
    <citation type="submission" date="2016-12" db="EMBL/GenBank/DDBJ databases">
        <title>Analysis of the Molecular Diversity Among Cronobacter Species Isolated from Filth Flies Using a Pan Genomic DNA Microarray.</title>
        <authorList>
            <person name="Pava-Ripoll M."/>
            <person name="Tall B."/>
            <person name="Farber J."/>
            <person name="Fanning S."/>
            <person name="Lehner A."/>
            <person name="Stephan R."/>
            <person name="Pagotto F."/>
            <person name="Iverson C."/>
            <person name="Ziobro G."/>
            <person name="Miller A."/>
            <person name="Pearson R."/>
            <person name="Yan Q."/>
            <person name="Kim M."/>
            <person name="Jeong S."/>
            <person name="Park J."/>
            <person name="Jun S."/>
            <person name="Choi H."/>
            <person name="Chung T."/>
            <person name="Yoo Y."/>
            <person name="Park E."/>
            <person name="Hwang S."/>
            <person name="Lee B."/>
            <person name="Sathyamoorthy V."/>
            <person name="Carter L."/>
            <person name="Mammel M."/>
            <person name="Jackson S."/>
            <person name="Kothary M."/>
            <person name="Patel I."/>
            <person name="Grim C."/>
            <person name="Gopinath G."/>
            <person name="Gangiredla J."/>
            <person name="Chase H."/>
        </authorList>
    </citation>
    <scope>NUCLEOTIDE SEQUENCE [LARGE SCALE GENOMIC DNA]</scope>
    <source>
        <strain evidence="2">MOD1-Sh41s</strain>
    </source>
</reference>
<dbReference type="AlphaFoldDB" id="A0A2T7B1J7"/>
<dbReference type="EMBL" id="MSAG01000029">
    <property type="protein sequence ID" value="PUX19296.1"/>
    <property type="molecule type" value="Genomic_DNA"/>
</dbReference>
<name>A0A2T7B1J7_9ENTR</name>
<organism evidence="2">
    <name type="scientific">Cronobacter turicensis</name>
    <dbReference type="NCBI Taxonomy" id="413502"/>
    <lineage>
        <taxon>Bacteria</taxon>
        <taxon>Pseudomonadati</taxon>
        <taxon>Pseudomonadota</taxon>
        <taxon>Gammaproteobacteria</taxon>
        <taxon>Enterobacterales</taxon>
        <taxon>Enterobacteriaceae</taxon>
        <taxon>Cronobacter</taxon>
    </lineage>
</organism>
<comment type="caution">
    <text evidence="2">The sequence shown here is derived from an EMBL/GenBank/DDBJ whole genome shotgun (WGS) entry which is preliminary data.</text>
</comment>
<dbReference type="OrthoDB" id="6614983at2"/>
<protein>
    <submittedName>
        <fullName evidence="2">Uncharacterized protein</fullName>
    </submittedName>
</protein>
<feature type="transmembrane region" description="Helical" evidence="1">
    <location>
        <begin position="423"/>
        <end position="446"/>
    </location>
</feature>
<dbReference type="RefSeq" id="WP_075199158.1">
    <property type="nucleotide sequence ID" value="NZ_CP187984.1"/>
</dbReference>
<accession>A0A2T7B1J7</accession>